<organism evidence="2 3">
    <name type="scientific">Bombella pollinis</name>
    <dbReference type="NCBI Taxonomy" id="2967337"/>
    <lineage>
        <taxon>Bacteria</taxon>
        <taxon>Pseudomonadati</taxon>
        <taxon>Pseudomonadota</taxon>
        <taxon>Alphaproteobacteria</taxon>
        <taxon>Acetobacterales</taxon>
        <taxon>Acetobacteraceae</taxon>
        <taxon>Bombella</taxon>
    </lineage>
</organism>
<gene>
    <name evidence="2" type="ORF">NQF89_04305</name>
</gene>
<proteinExistence type="predicted"/>
<name>A0ABT3WKM1_9PROT</name>
<comment type="caution">
    <text evidence="2">The sequence shown here is derived from an EMBL/GenBank/DDBJ whole genome shotgun (WGS) entry which is preliminary data.</text>
</comment>
<keyword evidence="1" id="KW-0812">Transmembrane</keyword>
<evidence type="ECO:0000256" key="1">
    <source>
        <dbReference type="SAM" id="Phobius"/>
    </source>
</evidence>
<feature type="transmembrane region" description="Helical" evidence="1">
    <location>
        <begin position="21"/>
        <end position="46"/>
    </location>
</feature>
<dbReference type="Proteomes" id="UP001165575">
    <property type="component" value="Unassembled WGS sequence"/>
</dbReference>
<keyword evidence="3" id="KW-1185">Reference proteome</keyword>
<keyword evidence="1" id="KW-1133">Transmembrane helix</keyword>
<reference evidence="2 3" key="1">
    <citation type="submission" date="2022-07" db="EMBL/GenBank/DDBJ databases">
        <title>Bombella genomes.</title>
        <authorList>
            <person name="Harer L."/>
            <person name="Styblova S."/>
            <person name="Ehrmann M."/>
        </authorList>
    </citation>
    <scope>NUCLEOTIDE SEQUENCE [LARGE SCALE GENOMIC DNA]</scope>
    <source>
        <strain evidence="2 3">TMW 2.2556</strain>
    </source>
</reference>
<keyword evidence="1" id="KW-0472">Membrane</keyword>
<dbReference type="EMBL" id="JANIDX010000003">
    <property type="protein sequence ID" value="MCX5619644.1"/>
    <property type="molecule type" value="Genomic_DNA"/>
</dbReference>
<accession>A0ABT3WKM1</accession>
<evidence type="ECO:0000313" key="2">
    <source>
        <dbReference type="EMBL" id="MCX5619644.1"/>
    </source>
</evidence>
<protein>
    <submittedName>
        <fullName evidence="2">Uncharacterized protein</fullName>
    </submittedName>
</protein>
<dbReference type="RefSeq" id="WP_155572886.1">
    <property type="nucleotide sequence ID" value="NZ_JANIDX010000003.1"/>
</dbReference>
<sequence>MSRSHYNAAQRLKRKGRIMLIGIRLVSMAQIIASGKRGVIVCIVRYGL</sequence>
<evidence type="ECO:0000313" key="3">
    <source>
        <dbReference type="Proteomes" id="UP001165575"/>
    </source>
</evidence>